<sequence>MADLMPDQNTTEAPILEVSGLNVFFDTPHGKLHAVRDVSLDIRRGEALGVLGESGSGKSVSFNSIMGLLETPPATIQGNVRYGDIDLLNASAEVKRSVHGDRISMVFQDAITSLNPALTVGYQLAEMYRVHRPGTSRQDARKKAIELMEQVKIPAASQRVGYYPHEFSGGMCQRIMIALAIALEPDILIADEPTTALDVTVQGQIMQLLEELRAETNMAMVLITHDIGLVAENTDRLLVMYAGQIVESGPTTDIINGPMHYYTIGLMNSMPTADKKGQELGAIQGSPPVMSALPPGCAFAPRCVGKQQRCLTEVPQSMALPGNRSSACHFAEQLGGGA</sequence>
<organism evidence="9 10">
    <name type="scientific">Hoeflea prorocentri</name>
    <dbReference type="NCBI Taxonomy" id="1922333"/>
    <lineage>
        <taxon>Bacteria</taxon>
        <taxon>Pseudomonadati</taxon>
        <taxon>Pseudomonadota</taxon>
        <taxon>Alphaproteobacteria</taxon>
        <taxon>Hyphomicrobiales</taxon>
        <taxon>Rhizobiaceae</taxon>
        <taxon>Hoeflea</taxon>
    </lineage>
</organism>
<dbReference type="PROSITE" id="PS00211">
    <property type="entry name" value="ABC_TRANSPORTER_1"/>
    <property type="match status" value="1"/>
</dbReference>
<dbReference type="Pfam" id="PF08352">
    <property type="entry name" value="oligo_HPY"/>
    <property type="match status" value="1"/>
</dbReference>
<dbReference type="Proteomes" id="UP001151234">
    <property type="component" value="Unassembled WGS sequence"/>
</dbReference>
<comment type="caution">
    <text evidence="9">The sequence shown here is derived from an EMBL/GenBank/DDBJ whole genome shotgun (WGS) entry which is preliminary data.</text>
</comment>
<protein>
    <submittedName>
        <fullName evidence="9">ABC transporter ATP-binding protein</fullName>
    </submittedName>
</protein>
<evidence type="ECO:0000313" key="10">
    <source>
        <dbReference type="Proteomes" id="UP001151234"/>
    </source>
</evidence>
<gene>
    <name evidence="9" type="ORF">OQ273_19815</name>
</gene>
<reference evidence="9" key="1">
    <citation type="submission" date="2022-11" db="EMBL/GenBank/DDBJ databases">
        <title>Draft genome sequence of Hoeflea poritis E7-10 and Hoeflea prorocentri PM5-8, separated from scleractinian coral Porites lutea and marine dinoflagellate.</title>
        <authorList>
            <person name="Zhang G."/>
            <person name="Wei Q."/>
            <person name="Cai L."/>
        </authorList>
    </citation>
    <scope>NUCLEOTIDE SEQUENCE</scope>
    <source>
        <strain evidence="9">PM5-8</strain>
    </source>
</reference>
<dbReference type="AlphaFoldDB" id="A0A9X3UPW7"/>
<keyword evidence="10" id="KW-1185">Reference proteome</keyword>
<keyword evidence="5" id="KW-0547">Nucleotide-binding</keyword>
<dbReference type="RefSeq" id="WP_267992656.1">
    <property type="nucleotide sequence ID" value="NZ_JAPJZI010000001.1"/>
</dbReference>
<evidence type="ECO:0000259" key="8">
    <source>
        <dbReference type="PROSITE" id="PS50893"/>
    </source>
</evidence>
<accession>A0A9X3UPW7</accession>
<dbReference type="PANTHER" id="PTHR43297:SF2">
    <property type="entry name" value="DIPEPTIDE TRANSPORT ATP-BINDING PROTEIN DPPD"/>
    <property type="match status" value="1"/>
</dbReference>
<name>A0A9X3UPW7_9HYPH</name>
<dbReference type="GO" id="GO:0015833">
    <property type="term" value="P:peptide transport"/>
    <property type="evidence" value="ECO:0007669"/>
    <property type="project" value="InterPro"/>
</dbReference>
<dbReference type="InterPro" id="IPR050388">
    <property type="entry name" value="ABC_Ni/Peptide_Import"/>
</dbReference>
<evidence type="ECO:0000256" key="6">
    <source>
        <dbReference type="ARBA" id="ARBA00022840"/>
    </source>
</evidence>
<dbReference type="GO" id="GO:0016887">
    <property type="term" value="F:ATP hydrolysis activity"/>
    <property type="evidence" value="ECO:0007669"/>
    <property type="project" value="InterPro"/>
</dbReference>
<keyword evidence="6 9" id="KW-0067">ATP-binding</keyword>
<dbReference type="SUPFAM" id="SSF52540">
    <property type="entry name" value="P-loop containing nucleoside triphosphate hydrolases"/>
    <property type="match status" value="1"/>
</dbReference>
<evidence type="ECO:0000313" key="9">
    <source>
        <dbReference type="EMBL" id="MDA5400831.1"/>
    </source>
</evidence>
<dbReference type="GO" id="GO:0005524">
    <property type="term" value="F:ATP binding"/>
    <property type="evidence" value="ECO:0007669"/>
    <property type="project" value="UniProtKB-KW"/>
</dbReference>
<keyword evidence="7" id="KW-0472">Membrane</keyword>
<evidence type="ECO:0000256" key="1">
    <source>
        <dbReference type="ARBA" id="ARBA00004417"/>
    </source>
</evidence>
<evidence type="ECO:0000256" key="4">
    <source>
        <dbReference type="ARBA" id="ARBA00022475"/>
    </source>
</evidence>
<keyword evidence="4" id="KW-1003">Cell membrane</keyword>
<evidence type="ECO:0000256" key="3">
    <source>
        <dbReference type="ARBA" id="ARBA00022448"/>
    </source>
</evidence>
<dbReference type="GO" id="GO:0005886">
    <property type="term" value="C:plasma membrane"/>
    <property type="evidence" value="ECO:0007669"/>
    <property type="project" value="UniProtKB-SubCell"/>
</dbReference>
<dbReference type="GO" id="GO:0055085">
    <property type="term" value="P:transmembrane transport"/>
    <property type="evidence" value="ECO:0007669"/>
    <property type="project" value="UniProtKB-ARBA"/>
</dbReference>
<dbReference type="PROSITE" id="PS50893">
    <property type="entry name" value="ABC_TRANSPORTER_2"/>
    <property type="match status" value="1"/>
</dbReference>
<feature type="domain" description="ABC transporter" evidence="8">
    <location>
        <begin position="18"/>
        <end position="267"/>
    </location>
</feature>
<keyword evidence="3" id="KW-0813">Transport</keyword>
<evidence type="ECO:0000256" key="2">
    <source>
        <dbReference type="ARBA" id="ARBA00005417"/>
    </source>
</evidence>
<dbReference type="InterPro" id="IPR013563">
    <property type="entry name" value="Oligopep_ABC_C"/>
</dbReference>
<dbReference type="Pfam" id="PF00005">
    <property type="entry name" value="ABC_tran"/>
    <property type="match status" value="1"/>
</dbReference>
<dbReference type="FunFam" id="3.40.50.300:FF:000016">
    <property type="entry name" value="Oligopeptide ABC transporter ATP-binding component"/>
    <property type="match status" value="1"/>
</dbReference>
<evidence type="ECO:0000256" key="5">
    <source>
        <dbReference type="ARBA" id="ARBA00022741"/>
    </source>
</evidence>
<dbReference type="PANTHER" id="PTHR43297">
    <property type="entry name" value="OLIGOPEPTIDE TRANSPORT ATP-BINDING PROTEIN APPD"/>
    <property type="match status" value="1"/>
</dbReference>
<dbReference type="InterPro" id="IPR003439">
    <property type="entry name" value="ABC_transporter-like_ATP-bd"/>
</dbReference>
<dbReference type="InterPro" id="IPR003593">
    <property type="entry name" value="AAA+_ATPase"/>
</dbReference>
<comment type="subcellular location">
    <subcellularLocation>
        <location evidence="1">Cell inner membrane</location>
        <topology evidence="1">Peripheral membrane protein</topology>
    </subcellularLocation>
</comment>
<evidence type="ECO:0000256" key="7">
    <source>
        <dbReference type="ARBA" id="ARBA00023136"/>
    </source>
</evidence>
<comment type="similarity">
    <text evidence="2">Belongs to the ABC transporter superfamily.</text>
</comment>
<dbReference type="Gene3D" id="3.40.50.300">
    <property type="entry name" value="P-loop containing nucleotide triphosphate hydrolases"/>
    <property type="match status" value="1"/>
</dbReference>
<dbReference type="CDD" id="cd03257">
    <property type="entry name" value="ABC_NikE_OppD_transporters"/>
    <property type="match status" value="1"/>
</dbReference>
<dbReference type="InterPro" id="IPR017871">
    <property type="entry name" value="ABC_transporter-like_CS"/>
</dbReference>
<dbReference type="EMBL" id="JAPJZI010000001">
    <property type="protein sequence ID" value="MDA5400831.1"/>
    <property type="molecule type" value="Genomic_DNA"/>
</dbReference>
<dbReference type="InterPro" id="IPR027417">
    <property type="entry name" value="P-loop_NTPase"/>
</dbReference>
<dbReference type="NCBIfam" id="TIGR01727">
    <property type="entry name" value="oligo_HPY"/>
    <property type="match status" value="1"/>
</dbReference>
<proteinExistence type="inferred from homology"/>
<dbReference type="SMART" id="SM00382">
    <property type="entry name" value="AAA"/>
    <property type="match status" value="1"/>
</dbReference>